<reference evidence="3 4" key="1">
    <citation type="journal article" date="2010" name="Science">
        <title>Genomic comparison of the ants Camponotus floridanus and Harpegnathos saltator.</title>
        <authorList>
            <person name="Bonasio R."/>
            <person name="Zhang G."/>
            <person name="Ye C."/>
            <person name="Mutti N.S."/>
            <person name="Fang X."/>
            <person name="Qin N."/>
            <person name="Donahue G."/>
            <person name="Yang P."/>
            <person name="Li Q."/>
            <person name="Li C."/>
            <person name="Zhang P."/>
            <person name="Huang Z."/>
            <person name="Berger S.L."/>
            <person name="Reinberg D."/>
            <person name="Wang J."/>
            <person name="Liebig J."/>
        </authorList>
    </citation>
    <scope>NUCLEOTIDE SEQUENCE [LARGE SCALE GENOMIC DNA]</scope>
    <source>
        <strain evidence="4">C129</strain>
    </source>
</reference>
<dbReference type="GO" id="GO:0005783">
    <property type="term" value="C:endoplasmic reticulum"/>
    <property type="evidence" value="ECO:0007669"/>
    <property type="project" value="TreeGrafter"/>
</dbReference>
<proteinExistence type="predicted"/>
<feature type="domain" description="Protein O-mannosyl-transferase C-terminal four TM" evidence="2">
    <location>
        <begin position="1"/>
        <end position="125"/>
    </location>
</feature>
<organism evidence="4">
    <name type="scientific">Camponotus floridanus</name>
    <name type="common">Florida carpenter ant</name>
    <dbReference type="NCBI Taxonomy" id="104421"/>
    <lineage>
        <taxon>Eukaryota</taxon>
        <taxon>Metazoa</taxon>
        <taxon>Ecdysozoa</taxon>
        <taxon>Arthropoda</taxon>
        <taxon>Hexapoda</taxon>
        <taxon>Insecta</taxon>
        <taxon>Pterygota</taxon>
        <taxon>Neoptera</taxon>
        <taxon>Endopterygota</taxon>
        <taxon>Hymenoptera</taxon>
        <taxon>Apocrita</taxon>
        <taxon>Aculeata</taxon>
        <taxon>Formicoidea</taxon>
        <taxon>Formicidae</taxon>
        <taxon>Formicinae</taxon>
        <taxon>Camponotus</taxon>
    </lineage>
</organism>
<dbReference type="OMA" id="CSTITWI"/>
<dbReference type="InParanoid" id="E2A895"/>
<dbReference type="OrthoDB" id="292747at2759"/>
<dbReference type="InterPro" id="IPR027005">
    <property type="entry name" value="PMT-like"/>
</dbReference>
<keyword evidence="4" id="KW-1185">Reference proteome</keyword>
<dbReference type="Pfam" id="PF16192">
    <property type="entry name" value="PMT_4TMC"/>
    <property type="match status" value="1"/>
</dbReference>
<keyword evidence="1" id="KW-0472">Membrane</keyword>
<dbReference type="PANTHER" id="PTHR10050">
    <property type="entry name" value="DOLICHYL-PHOSPHATE-MANNOSE--PROTEIN MANNOSYLTRANSFERASE"/>
    <property type="match status" value="1"/>
</dbReference>
<dbReference type="InterPro" id="IPR032421">
    <property type="entry name" value="PMT_4TMC"/>
</dbReference>
<protein>
    <submittedName>
        <fullName evidence="3">Protein O-mannosyltransferase 1</fullName>
    </submittedName>
</protein>
<dbReference type="EMBL" id="GL437497">
    <property type="protein sequence ID" value="EFN70361.1"/>
    <property type="molecule type" value="Genomic_DNA"/>
</dbReference>
<dbReference type="AlphaFoldDB" id="E2A895"/>
<keyword evidence="1" id="KW-1133">Transmembrane helix</keyword>
<dbReference type="GO" id="GO:0004169">
    <property type="term" value="F:dolichyl-phosphate-mannose-protein mannosyltransferase activity"/>
    <property type="evidence" value="ECO:0007669"/>
    <property type="project" value="TreeGrafter"/>
</dbReference>
<gene>
    <name evidence="3" type="ORF">EAG_11144</name>
</gene>
<accession>E2A895</accession>
<name>E2A895_CAMFO</name>
<evidence type="ECO:0000313" key="4">
    <source>
        <dbReference type="Proteomes" id="UP000000311"/>
    </source>
</evidence>
<evidence type="ECO:0000259" key="2">
    <source>
        <dbReference type="Pfam" id="PF16192"/>
    </source>
</evidence>
<sequence>MRRRRKCFDIAEEEWEKFINNAYVLLAGYFLHFLPFLFVERTLFLHHYLPAFIFKVLLTATTIDHLYYLIGTHRPRNISLYILTCSTITWILFVIYVFKKFIVFSYGTSALTAKDVIKLRWKDTWDFIVHKT</sequence>
<keyword evidence="1" id="KW-0812">Transmembrane</keyword>
<evidence type="ECO:0000256" key="1">
    <source>
        <dbReference type="SAM" id="Phobius"/>
    </source>
</evidence>
<evidence type="ECO:0000313" key="3">
    <source>
        <dbReference type="EMBL" id="EFN70361.1"/>
    </source>
</evidence>
<feature type="transmembrane region" description="Helical" evidence="1">
    <location>
        <begin position="80"/>
        <end position="98"/>
    </location>
</feature>
<keyword evidence="3" id="KW-0328">Glycosyltransferase</keyword>
<keyword evidence="3" id="KW-0808">Transferase</keyword>
<dbReference type="Proteomes" id="UP000000311">
    <property type="component" value="Unassembled WGS sequence"/>
</dbReference>
<feature type="transmembrane region" description="Helical" evidence="1">
    <location>
        <begin position="45"/>
        <end position="68"/>
    </location>
</feature>
<dbReference type="STRING" id="104421.E2A895"/>
<dbReference type="UniPathway" id="UPA00378"/>
<feature type="transmembrane region" description="Helical" evidence="1">
    <location>
        <begin position="21"/>
        <end position="39"/>
    </location>
</feature>
<dbReference type="PANTHER" id="PTHR10050:SF51">
    <property type="entry name" value="PROTEIN O-MANNOSYL-TRANSFERASE 1"/>
    <property type="match status" value="1"/>
</dbReference>